<dbReference type="GO" id="GO:0005886">
    <property type="term" value="C:plasma membrane"/>
    <property type="evidence" value="ECO:0007669"/>
    <property type="project" value="UniProtKB-SubCell"/>
</dbReference>
<feature type="compositionally biased region" description="Low complexity" evidence="8">
    <location>
        <begin position="206"/>
        <end position="221"/>
    </location>
</feature>
<dbReference type="InterPro" id="IPR013766">
    <property type="entry name" value="Thioredoxin_domain"/>
</dbReference>
<evidence type="ECO:0000256" key="7">
    <source>
        <dbReference type="ARBA" id="ARBA00023284"/>
    </source>
</evidence>
<evidence type="ECO:0000259" key="10">
    <source>
        <dbReference type="PROSITE" id="PS51352"/>
    </source>
</evidence>
<proteinExistence type="predicted"/>
<evidence type="ECO:0000256" key="2">
    <source>
        <dbReference type="ARBA" id="ARBA00022475"/>
    </source>
</evidence>
<keyword evidence="6 9" id="KW-0472">Membrane</keyword>
<organism evidence="11 12">
    <name type="scientific">Taylorella equigenitalis (strain MCE9)</name>
    <dbReference type="NCBI Taxonomy" id="937774"/>
    <lineage>
        <taxon>Bacteria</taxon>
        <taxon>Pseudomonadati</taxon>
        <taxon>Pseudomonadota</taxon>
        <taxon>Betaproteobacteria</taxon>
        <taxon>Burkholderiales</taxon>
        <taxon>Alcaligenaceae</taxon>
        <taxon>Taylorella</taxon>
    </lineage>
</organism>
<dbReference type="SUPFAM" id="SSF52833">
    <property type="entry name" value="Thioredoxin-like"/>
    <property type="match status" value="1"/>
</dbReference>
<dbReference type="PANTHER" id="PTHR32234">
    <property type="entry name" value="THIOL:DISULFIDE INTERCHANGE PROTEIN DSBD"/>
    <property type="match status" value="1"/>
</dbReference>
<dbReference type="CDD" id="cd02953">
    <property type="entry name" value="DsbDgamma"/>
    <property type="match status" value="1"/>
</dbReference>
<dbReference type="InterPro" id="IPR012336">
    <property type="entry name" value="Thioredoxin-like_fold"/>
</dbReference>
<dbReference type="InterPro" id="IPR035671">
    <property type="entry name" value="DsbD_gamma"/>
</dbReference>
<gene>
    <name evidence="11" type="ordered locus">TEQUI_0520</name>
</gene>
<evidence type="ECO:0000256" key="5">
    <source>
        <dbReference type="ARBA" id="ARBA00022989"/>
    </source>
</evidence>
<feature type="transmembrane region" description="Helical" evidence="9">
    <location>
        <begin position="438"/>
        <end position="459"/>
    </location>
</feature>
<dbReference type="Proteomes" id="UP000007472">
    <property type="component" value="Chromosome"/>
</dbReference>
<dbReference type="EC" id="1.8.1.8" evidence="11"/>
<keyword evidence="2" id="KW-1003">Cell membrane</keyword>
<dbReference type="GO" id="GO:0047134">
    <property type="term" value="F:protein-disulfide reductase [NAD(P)H] activity"/>
    <property type="evidence" value="ECO:0007669"/>
    <property type="project" value="UniProtKB-EC"/>
</dbReference>
<dbReference type="Pfam" id="PF13098">
    <property type="entry name" value="Thioredoxin_2"/>
    <property type="match status" value="1"/>
</dbReference>
<keyword evidence="5 9" id="KW-1133">Transmembrane helix</keyword>
<keyword evidence="7" id="KW-0676">Redox-active center</keyword>
<feature type="transmembrane region" description="Helical" evidence="9">
    <location>
        <begin position="479"/>
        <end position="497"/>
    </location>
</feature>
<feature type="domain" description="Thioredoxin" evidence="10">
    <location>
        <begin position="506"/>
        <end position="629"/>
    </location>
</feature>
<feature type="transmembrane region" description="Helical" evidence="9">
    <location>
        <begin position="264"/>
        <end position="294"/>
    </location>
</feature>
<evidence type="ECO:0000313" key="11">
    <source>
        <dbReference type="EMBL" id="ADU91462.1"/>
    </source>
</evidence>
<dbReference type="InterPro" id="IPR003834">
    <property type="entry name" value="Cyt_c_assmbl_TM_dom"/>
</dbReference>
<dbReference type="AlphaFoldDB" id="A0A654KGA1"/>
<keyword evidence="11" id="KW-0560">Oxidoreductase</keyword>
<dbReference type="PROSITE" id="PS51352">
    <property type="entry name" value="THIOREDOXIN_2"/>
    <property type="match status" value="1"/>
</dbReference>
<keyword evidence="4" id="KW-0201">Cytochrome c-type biogenesis</keyword>
<evidence type="ECO:0000256" key="4">
    <source>
        <dbReference type="ARBA" id="ARBA00022748"/>
    </source>
</evidence>
<feature type="transmembrane region" description="Helical" evidence="9">
    <location>
        <begin position="359"/>
        <end position="381"/>
    </location>
</feature>
<reference evidence="11 12" key="1">
    <citation type="journal article" date="2011" name="J. Bacteriol.">
        <title>Genome sequence of Taylorella equigenitalis MCE9, the causative agent of contagious equine metritis.</title>
        <authorList>
            <person name="Hebert L."/>
            <person name="Moumen B."/>
            <person name="Duquesne F."/>
            <person name="Breuil M.F."/>
            <person name="Laugier C."/>
            <person name="Batto J.M."/>
            <person name="Renault P."/>
            <person name="Petry S."/>
        </authorList>
    </citation>
    <scope>NUCLEOTIDE SEQUENCE [LARGE SCALE GENOMIC DNA]</scope>
    <source>
        <strain evidence="11 12">MCE9</strain>
    </source>
</reference>
<dbReference type="GO" id="GO:0045454">
    <property type="term" value="P:cell redox homeostasis"/>
    <property type="evidence" value="ECO:0007669"/>
    <property type="project" value="TreeGrafter"/>
</dbReference>
<feature type="transmembrane region" description="Helical" evidence="9">
    <location>
        <begin position="402"/>
        <end position="432"/>
    </location>
</feature>
<name>A0A654KGA1_TAYEM</name>
<evidence type="ECO:0000256" key="3">
    <source>
        <dbReference type="ARBA" id="ARBA00022692"/>
    </source>
</evidence>
<dbReference type="Gene3D" id="3.40.30.10">
    <property type="entry name" value="Glutaredoxin"/>
    <property type="match status" value="1"/>
</dbReference>
<dbReference type="Pfam" id="PF02683">
    <property type="entry name" value="DsbD_TM"/>
    <property type="match status" value="1"/>
</dbReference>
<dbReference type="PROSITE" id="PS00194">
    <property type="entry name" value="THIOREDOXIN_1"/>
    <property type="match status" value="1"/>
</dbReference>
<protein>
    <submittedName>
        <fullName evidence="11">Cytochrome c-type biogenesis protein DsbD</fullName>
        <ecNumber evidence="11">1.8.1.8</ecNumber>
    </submittedName>
</protein>
<evidence type="ECO:0000256" key="1">
    <source>
        <dbReference type="ARBA" id="ARBA00004651"/>
    </source>
</evidence>
<dbReference type="Gene3D" id="2.60.40.1250">
    <property type="entry name" value="Thiol:disulfide interchange protein DsbD, N-terminal domain"/>
    <property type="match status" value="1"/>
</dbReference>
<dbReference type="PANTHER" id="PTHR32234:SF0">
    <property type="entry name" value="THIOL:DISULFIDE INTERCHANGE PROTEIN DSBD"/>
    <property type="match status" value="1"/>
</dbReference>
<feature type="compositionally biased region" description="Polar residues" evidence="8">
    <location>
        <begin position="222"/>
        <end position="236"/>
    </location>
</feature>
<comment type="subcellular location">
    <subcellularLocation>
        <location evidence="1">Cell membrane</location>
        <topology evidence="1">Multi-pass membrane protein</topology>
    </subcellularLocation>
</comment>
<accession>A0A654KGA1</accession>
<sequence>MNKIFRVFLLILSLLGLGLSSTVGAQKSLLPGVELNSQPEFLEPNQAFKLMASINDGKKLRLRFDIAPKYYMYREQYIFSVIQNGAYTNKLEPTNIPKGVLKFDPTFNKELEVYHDKVDIDFDLPSGGEAFTLEVHSQGCAEAGLCYPPSFHFIPIAPTKDGYEITLPNPIVSSGDSGVLEDSEGSHVGTTWFQVPLSEESWADSVGASSDESSASDQLSDGTTNVAVSSTRSDTGSGKFSFKTLLQNNDLAIADFLQNSSVGLMILGAFLLGVLLSFTPCVLPMLPILLSVLVGSSSRSMATAGGMPLSETTNTSTKKPNSLRLTLFYVFGTSIVYTILGVIAASIGASLSNWIQNPWVIAVFALFLVAFALSMFGVFTFQMPSSIQSKLTVLQNKLPAGSGLGAMLMGMISALIAGPCVAAPLAGVLLFISQTGNIALGALILFVLAWGQGTSLIILGSSSHALLPRAGRWMNKVKIVCGVLLLAAAGWMVWPLVNGLGDRSKVSEHGLADVIKVESIEGFEKALNTSVTEGKPTMLYFSAEWCVSCRELKHFTFSDPKVQEALKGFRVIEADVTTNKAEHRDLLKKFKLFGPPGLIFFDNKGREIPKLRIVGFEGPDEFLKNLEKL</sequence>
<evidence type="ECO:0000313" key="12">
    <source>
        <dbReference type="Proteomes" id="UP000007472"/>
    </source>
</evidence>
<dbReference type="InterPro" id="IPR036929">
    <property type="entry name" value="DsbDN_sf"/>
</dbReference>
<dbReference type="InterPro" id="IPR017937">
    <property type="entry name" value="Thioredoxin_CS"/>
</dbReference>
<evidence type="ECO:0000256" key="8">
    <source>
        <dbReference type="SAM" id="MobiDB-lite"/>
    </source>
</evidence>
<evidence type="ECO:0000256" key="6">
    <source>
        <dbReference type="ARBA" id="ARBA00023136"/>
    </source>
</evidence>
<evidence type="ECO:0000256" key="9">
    <source>
        <dbReference type="SAM" id="Phobius"/>
    </source>
</evidence>
<keyword evidence="3 9" id="KW-0812">Transmembrane</keyword>
<dbReference type="SUPFAM" id="SSF74863">
    <property type="entry name" value="Thiol:disulfide interchange protein DsbD, N-terminal domain (DsbD-alpha)"/>
    <property type="match status" value="1"/>
</dbReference>
<dbReference type="GO" id="GO:0017004">
    <property type="term" value="P:cytochrome complex assembly"/>
    <property type="evidence" value="ECO:0007669"/>
    <property type="project" value="UniProtKB-KW"/>
</dbReference>
<dbReference type="EMBL" id="CP002456">
    <property type="protein sequence ID" value="ADU91462.1"/>
    <property type="molecule type" value="Genomic_DNA"/>
</dbReference>
<dbReference type="InterPro" id="IPR036249">
    <property type="entry name" value="Thioredoxin-like_sf"/>
</dbReference>
<feature type="transmembrane region" description="Helical" evidence="9">
    <location>
        <begin position="327"/>
        <end position="347"/>
    </location>
</feature>
<dbReference type="InterPro" id="IPR028250">
    <property type="entry name" value="DsbDN"/>
</dbReference>
<dbReference type="KEGG" id="teq:TEQUI_0520"/>
<feature type="region of interest" description="Disordered" evidence="8">
    <location>
        <begin position="206"/>
        <end position="236"/>
    </location>
</feature>
<dbReference type="Pfam" id="PF11412">
    <property type="entry name" value="DsbD_N"/>
    <property type="match status" value="1"/>
</dbReference>